<sequence>MNLSKKTTLFIVLIAILWVTITIMGWTGNWFPAMFLGLVLMILHMMLGSAQNGKLNKRLFFYPLLCWLILWTMSFALSYHYGNLFAGKLPNFTILGFHPSFAWTILTYWIGGVATLSLGFVVQKDLWLSDKNWEEFKRKIAKMNEEKGGEYSDGRS</sequence>
<organism evidence="2 3">
    <name type="scientific">Paramaledivibacter caminithermalis (strain DSM 15212 / CIP 107654 / DViRD3)</name>
    <name type="common">Clostridium caminithermale</name>
    <dbReference type="NCBI Taxonomy" id="1121301"/>
    <lineage>
        <taxon>Bacteria</taxon>
        <taxon>Bacillati</taxon>
        <taxon>Bacillota</taxon>
        <taxon>Clostridia</taxon>
        <taxon>Peptostreptococcales</taxon>
        <taxon>Caminicellaceae</taxon>
        <taxon>Paramaledivibacter</taxon>
    </lineage>
</organism>
<dbReference type="EMBL" id="FRAG01000010">
    <property type="protein sequence ID" value="SHJ81265.1"/>
    <property type="molecule type" value="Genomic_DNA"/>
</dbReference>
<dbReference type="Proteomes" id="UP000184465">
    <property type="component" value="Unassembled WGS sequence"/>
</dbReference>
<dbReference type="AlphaFoldDB" id="A0A1M6MCV6"/>
<evidence type="ECO:0000256" key="1">
    <source>
        <dbReference type="SAM" id="Phobius"/>
    </source>
</evidence>
<dbReference type="OrthoDB" id="1953790at2"/>
<evidence type="ECO:0000313" key="2">
    <source>
        <dbReference type="EMBL" id="SHJ81265.1"/>
    </source>
</evidence>
<keyword evidence="1" id="KW-0812">Transmembrane</keyword>
<feature type="transmembrane region" description="Helical" evidence="1">
    <location>
        <begin position="30"/>
        <end position="47"/>
    </location>
</feature>
<dbReference type="STRING" id="1121301.SAMN02745912_01168"/>
<evidence type="ECO:0000313" key="3">
    <source>
        <dbReference type="Proteomes" id="UP000184465"/>
    </source>
</evidence>
<gene>
    <name evidence="2" type="ORF">SAMN02745912_01168</name>
</gene>
<keyword evidence="3" id="KW-1185">Reference proteome</keyword>
<reference evidence="2 3" key="1">
    <citation type="submission" date="2016-11" db="EMBL/GenBank/DDBJ databases">
        <authorList>
            <person name="Jaros S."/>
            <person name="Januszkiewicz K."/>
            <person name="Wedrychowicz H."/>
        </authorList>
    </citation>
    <scope>NUCLEOTIDE SEQUENCE [LARGE SCALE GENOMIC DNA]</scope>
    <source>
        <strain evidence="2 3">DSM 15212</strain>
    </source>
</reference>
<proteinExistence type="predicted"/>
<dbReference type="RefSeq" id="WP_073147888.1">
    <property type="nucleotide sequence ID" value="NZ_FRAG01000010.1"/>
</dbReference>
<protein>
    <submittedName>
        <fullName evidence="2">Uncharacterized protein</fullName>
    </submittedName>
</protein>
<name>A0A1M6MCV6_PARC5</name>
<feature type="transmembrane region" description="Helical" evidence="1">
    <location>
        <begin position="59"/>
        <end position="81"/>
    </location>
</feature>
<keyword evidence="1" id="KW-0472">Membrane</keyword>
<feature type="transmembrane region" description="Helical" evidence="1">
    <location>
        <begin position="7"/>
        <end position="24"/>
    </location>
</feature>
<accession>A0A1M6MCV6</accession>
<keyword evidence="1" id="KW-1133">Transmembrane helix</keyword>
<feature type="transmembrane region" description="Helical" evidence="1">
    <location>
        <begin position="101"/>
        <end position="122"/>
    </location>
</feature>